<dbReference type="OrthoDB" id="10599873at2759"/>
<dbReference type="AlphaFoldDB" id="I0Z9J8"/>
<evidence type="ECO:0000256" key="1">
    <source>
        <dbReference type="SAM" id="Coils"/>
    </source>
</evidence>
<evidence type="ECO:0000313" key="3">
    <source>
        <dbReference type="EMBL" id="EIE27317.1"/>
    </source>
</evidence>
<feature type="region of interest" description="Disordered" evidence="2">
    <location>
        <begin position="27"/>
        <end position="101"/>
    </location>
</feature>
<feature type="coiled-coil region" evidence="1">
    <location>
        <begin position="135"/>
        <end position="169"/>
    </location>
</feature>
<feature type="compositionally biased region" description="Polar residues" evidence="2">
    <location>
        <begin position="245"/>
        <end position="263"/>
    </location>
</feature>
<accession>I0Z9J8</accession>
<sequence>MARHDAQAAVLSASKAALQAKLRSRHVTLEQQRKQAAERRREQQEEQERKLAEKLRAAEEAQRRRHEERSEAEERRRTEEAEREAERQATIRRAELQNSNRARELEMKSVAKEIARQRQLQAEAESRAARSSEALQQEAAVRQRMQLKVQQEEEAARQLADRYEEKMARSRQIAHQRQTLTSQLQKVRLSIAEQERLLKESYARFEKTGKLELSPQLLQLEKLAICSPLPDSPASDLIGAYTGFSTPRSSASVPRTRSSNLRPSQAARGPLTGNKRQQSCAGSKEGSCALQDLGQPPLTPCLGGSQEIEAWSEEGDGTLVGNLGYGKVLESPAVAYCDLQAELLAYAQELAPDTAAQQAS</sequence>
<proteinExistence type="predicted"/>
<protein>
    <submittedName>
        <fullName evidence="3">Uncharacterized protein</fullName>
    </submittedName>
</protein>
<dbReference type="RefSeq" id="XP_005651861.1">
    <property type="nucleotide sequence ID" value="XM_005651804.1"/>
</dbReference>
<evidence type="ECO:0000313" key="4">
    <source>
        <dbReference type="Proteomes" id="UP000007264"/>
    </source>
</evidence>
<reference evidence="3 4" key="1">
    <citation type="journal article" date="2012" name="Genome Biol.">
        <title>The genome of the polar eukaryotic microalga coccomyxa subellipsoidea reveals traits of cold adaptation.</title>
        <authorList>
            <person name="Blanc G."/>
            <person name="Agarkova I."/>
            <person name="Grimwood J."/>
            <person name="Kuo A."/>
            <person name="Brueggeman A."/>
            <person name="Dunigan D."/>
            <person name="Gurnon J."/>
            <person name="Ladunga I."/>
            <person name="Lindquist E."/>
            <person name="Lucas S."/>
            <person name="Pangilinan J."/>
            <person name="Proschold T."/>
            <person name="Salamov A."/>
            <person name="Schmutz J."/>
            <person name="Weeks D."/>
            <person name="Yamada T."/>
            <person name="Claverie J.M."/>
            <person name="Grigoriev I."/>
            <person name="Van Etten J."/>
            <person name="Lomsadze A."/>
            <person name="Borodovsky M."/>
        </authorList>
    </citation>
    <scope>NUCLEOTIDE SEQUENCE [LARGE SCALE GENOMIC DNA]</scope>
    <source>
        <strain evidence="3 4">C-169</strain>
    </source>
</reference>
<dbReference type="KEGG" id="csl:COCSUDRAFT_64172"/>
<keyword evidence="4" id="KW-1185">Reference proteome</keyword>
<feature type="region of interest" description="Disordered" evidence="2">
    <location>
        <begin position="245"/>
        <end position="280"/>
    </location>
</feature>
<dbReference type="EMBL" id="AGSI01000001">
    <property type="protein sequence ID" value="EIE27317.1"/>
    <property type="molecule type" value="Genomic_DNA"/>
</dbReference>
<evidence type="ECO:0000256" key="2">
    <source>
        <dbReference type="SAM" id="MobiDB-lite"/>
    </source>
</evidence>
<name>I0Z9J8_COCSC</name>
<dbReference type="GeneID" id="17045332"/>
<gene>
    <name evidence="3" type="ORF">COCSUDRAFT_64172</name>
</gene>
<comment type="caution">
    <text evidence="3">The sequence shown here is derived from an EMBL/GenBank/DDBJ whole genome shotgun (WGS) entry which is preliminary data.</text>
</comment>
<keyword evidence="1" id="KW-0175">Coiled coil</keyword>
<organism evidence="3 4">
    <name type="scientific">Coccomyxa subellipsoidea (strain C-169)</name>
    <name type="common">Green microalga</name>
    <dbReference type="NCBI Taxonomy" id="574566"/>
    <lineage>
        <taxon>Eukaryota</taxon>
        <taxon>Viridiplantae</taxon>
        <taxon>Chlorophyta</taxon>
        <taxon>core chlorophytes</taxon>
        <taxon>Trebouxiophyceae</taxon>
        <taxon>Trebouxiophyceae incertae sedis</taxon>
        <taxon>Coccomyxaceae</taxon>
        <taxon>Coccomyxa</taxon>
        <taxon>Coccomyxa subellipsoidea</taxon>
    </lineage>
</organism>
<dbReference type="Proteomes" id="UP000007264">
    <property type="component" value="Unassembled WGS sequence"/>
</dbReference>